<dbReference type="Proteomes" id="UP000580861">
    <property type="component" value="Unassembled WGS sequence"/>
</dbReference>
<proteinExistence type="predicted"/>
<keyword evidence="2" id="KW-1185">Reference proteome</keyword>
<gene>
    <name evidence="1" type="ORF">HDA45_002700</name>
</gene>
<dbReference type="RefSeq" id="WP_184895190.1">
    <property type="nucleotide sequence ID" value="NZ_JACHMX010000001.1"/>
</dbReference>
<protein>
    <recommendedName>
        <fullName evidence="3">DNA-binding protein</fullName>
    </recommendedName>
</protein>
<evidence type="ECO:0008006" key="3">
    <source>
        <dbReference type="Google" id="ProtNLM"/>
    </source>
</evidence>
<name>A0A841B0L1_9PSEU</name>
<comment type="caution">
    <text evidence="1">The sequence shown here is derived from an EMBL/GenBank/DDBJ whole genome shotgun (WGS) entry which is preliminary data.</text>
</comment>
<evidence type="ECO:0000313" key="2">
    <source>
        <dbReference type="Proteomes" id="UP000580861"/>
    </source>
</evidence>
<dbReference type="EMBL" id="JACHMX010000001">
    <property type="protein sequence ID" value="MBB5852613.1"/>
    <property type="molecule type" value="Genomic_DNA"/>
</dbReference>
<reference evidence="1 2" key="1">
    <citation type="submission" date="2020-08" db="EMBL/GenBank/DDBJ databases">
        <title>Sequencing the genomes of 1000 actinobacteria strains.</title>
        <authorList>
            <person name="Klenk H.-P."/>
        </authorList>
    </citation>
    <scope>NUCLEOTIDE SEQUENCE [LARGE SCALE GENOMIC DNA]</scope>
    <source>
        <strain evidence="1 2">DSM 45272</strain>
    </source>
</reference>
<accession>A0A841B0L1</accession>
<sequence length="157" mass="17442">MGQFELIFAVGALSDETVLRIHQGHDVFTASYGGLTMLTVTTDGDEPMDVARKVVASLEEISGVHVDRCCEDLMSLSDIADRSDVAEDTVREWMVEGAEAGSPFPKPYYLVGGGVWLWSEVNDWLREVGKKSSPVRHLSRLDILQTNLWLAQRSRTT</sequence>
<organism evidence="1 2">
    <name type="scientific">Amycolatopsis umgeniensis</name>
    <dbReference type="NCBI Taxonomy" id="336628"/>
    <lineage>
        <taxon>Bacteria</taxon>
        <taxon>Bacillati</taxon>
        <taxon>Actinomycetota</taxon>
        <taxon>Actinomycetes</taxon>
        <taxon>Pseudonocardiales</taxon>
        <taxon>Pseudonocardiaceae</taxon>
        <taxon>Amycolatopsis</taxon>
    </lineage>
</organism>
<evidence type="ECO:0000313" key="1">
    <source>
        <dbReference type="EMBL" id="MBB5852613.1"/>
    </source>
</evidence>
<dbReference type="AlphaFoldDB" id="A0A841B0L1"/>